<dbReference type="RefSeq" id="WP_108131112.1">
    <property type="nucleotide sequence ID" value="NZ_CP098827.1"/>
</dbReference>
<reference evidence="1" key="1">
    <citation type="submission" date="2022-06" db="EMBL/GenBank/DDBJ databases">
        <title>A novel DMS-producing enzyme.</title>
        <authorList>
            <person name="Zhang Y."/>
        </authorList>
    </citation>
    <scope>NUCLEOTIDE SEQUENCE</scope>
    <source>
        <strain evidence="1">RT37</strain>
    </source>
</reference>
<gene>
    <name evidence="1" type="ORF">NFG58_01815</name>
</gene>
<evidence type="ECO:0000313" key="1">
    <source>
        <dbReference type="EMBL" id="XBO71478.1"/>
    </source>
</evidence>
<name>A0AAU7KK93_9GAMM</name>
<accession>A0AAU7KK93</accession>
<evidence type="ECO:0008006" key="2">
    <source>
        <dbReference type="Google" id="ProtNLM"/>
    </source>
</evidence>
<dbReference type="AlphaFoldDB" id="A0AAU7KK93"/>
<dbReference type="EMBL" id="CP098827">
    <property type="protein sequence ID" value="XBO71478.1"/>
    <property type="molecule type" value="Genomic_DNA"/>
</dbReference>
<sequence>MITVALDLSCTICGHSRFTLPVGQDDGDSVHCANCTAYKCKAMDLERALMATLPPSMPAVPASSGAAQAVPA</sequence>
<organism evidence="1">
    <name type="scientific">Halomonas sp. RT37</name>
    <dbReference type="NCBI Taxonomy" id="2950872"/>
    <lineage>
        <taxon>Bacteria</taxon>
        <taxon>Pseudomonadati</taxon>
        <taxon>Pseudomonadota</taxon>
        <taxon>Gammaproteobacteria</taxon>
        <taxon>Oceanospirillales</taxon>
        <taxon>Halomonadaceae</taxon>
        <taxon>Halomonas</taxon>
    </lineage>
</organism>
<protein>
    <recommendedName>
        <fullName evidence="2">Zinc finger/thioredoxin putative domain-containing protein</fullName>
    </recommendedName>
</protein>
<proteinExistence type="predicted"/>